<name>A0A5C2RPN7_9APHY</name>
<keyword evidence="3" id="KW-1185">Reference proteome</keyword>
<dbReference type="OrthoDB" id="2753848at2759"/>
<feature type="region of interest" description="Disordered" evidence="1">
    <location>
        <begin position="369"/>
        <end position="410"/>
    </location>
</feature>
<dbReference type="AlphaFoldDB" id="A0A5C2RPN7"/>
<feature type="region of interest" description="Disordered" evidence="1">
    <location>
        <begin position="154"/>
        <end position="181"/>
    </location>
</feature>
<feature type="region of interest" description="Disordered" evidence="1">
    <location>
        <begin position="449"/>
        <end position="542"/>
    </location>
</feature>
<evidence type="ECO:0000313" key="2">
    <source>
        <dbReference type="EMBL" id="RPD53101.1"/>
    </source>
</evidence>
<sequence length="542" mass="58876">MSAAPSQTIIPEQLGSIQVRQHMLEDGTIIDIPAGILRVPPPKPAEFLYLKHYYQRPSGVRQELKEAGSAEAAIDILADELEGMRHLLCGYVNNFEKYVDKFDAEHEAVQKDILSIVESYNGLRRIVKAVAEHAPVVDAAFLILKDKVCSLRAQSQSQMRPPPKIVQPRGGNGQKNPKMTPEETKEFYERYGEHRQSQETATCVTNSQDALKKRVQLAELITPPSRSQADVDADDDAAAPAPCPAPAPADKKKKRADKGKSKSKGKAKAAEPPASPAAPIDPRVEVKIEKLVEGLDAMREAFQRVHAKTERDLMHLRVLTQKEKTATEEIWKAHDEAELFAFRAGKTMKHAARCIEAYDRWATKALEDQEAQASQATDAPAESVSVSDGGAASTAPSTDQAASQGSSAADSEAYTVSLNLRYDKDLDKLTREEAIEMLKALPLRIHFTPFGTSENEGATATEDRRVAQPQVHGARQGASDVADASAVGAGQPPEAEKSNAGTQSRKRGRASESESEDAGEKPVDARVAAGGSPVKKMRVQQD</sequence>
<dbReference type="EMBL" id="ML122330">
    <property type="protein sequence ID" value="RPD53101.1"/>
    <property type="molecule type" value="Genomic_DNA"/>
</dbReference>
<dbReference type="Proteomes" id="UP000313359">
    <property type="component" value="Unassembled WGS sequence"/>
</dbReference>
<protein>
    <submittedName>
        <fullName evidence="2">Uncharacterized protein</fullName>
    </submittedName>
</protein>
<feature type="compositionally biased region" description="Low complexity" evidence="1">
    <location>
        <begin position="477"/>
        <end position="490"/>
    </location>
</feature>
<evidence type="ECO:0000313" key="3">
    <source>
        <dbReference type="Proteomes" id="UP000313359"/>
    </source>
</evidence>
<proteinExistence type="predicted"/>
<evidence type="ECO:0000256" key="1">
    <source>
        <dbReference type="SAM" id="MobiDB-lite"/>
    </source>
</evidence>
<gene>
    <name evidence="2" type="ORF">L227DRAFT_581681</name>
</gene>
<feature type="compositionally biased region" description="Basic residues" evidence="1">
    <location>
        <begin position="251"/>
        <end position="267"/>
    </location>
</feature>
<reference evidence="2" key="1">
    <citation type="journal article" date="2018" name="Genome Biol. Evol.">
        <title>Genomics and development of Lentinus tigrinus, a white-rot wood-decaying mushroom with dimorphic fruiting bodies.</title>
        <authorList>
            <person name="Wu B."/>
            <person name="Xu Z."/>
            <person name="Knudson A."/>
            <person name="Carlson A."/>
            <person name="Chen N."/>
            <person name="Kovaka S."/>
            <person name="LaButti K."/>
            <person name="Lipzen A."/>
            <person name="Pennachio C."/>
            <person name="Riley R."/>
            <person name="Schakwitz W."/>
            <person name="Umezawa K."/>
            <person name="Ohm R.A."/>
            <person name="Grigoriev I.V."/>
            <person name="Nagy L.G."/>
            <person name="Gibbons J."/>
            <person name="Hibbett D."/>
        </authorList>
    </citation>
    <scope>NUCLEOTIDE SEQUENCE [LARGE SCALE GENOMIC DNA]</scope>
    <source>
        <strain evidence="2">ALCF2SS1-6</strain>
    </source>
</reference>
<organism evidence="2 3">
    <name type="scientific">Lentinus tigrinus ALCF2SS1-6</name>
    <dbReference type="NCBI Taxonomy" id="1328759"/>
    <lineage>
        <taxon>Eukaryota</taxon>
        <taxon>Fungi</taxon>
        <taxon>Dikarya</taxon>
        <taxon>Basidiomycota</taxon>
        <taxon>Agaricomycotina</taxon>
        <taxon>Agaricomycetes</taxon>
        <taxon>Polyporales</taxon>
        <taxon>Polyporaceae</taxon>
        <taxon>Lentinus</taxon>
    </lineage>
</organism>
<accession>A0A5C2RPN7</accession>
<feature type="compositionally biased region" description="Low complexity" evidence="1">
    <location>
        <begin position="397"/>
        <end position="410"/>
    </location>
</feature>
<feature type="region of interest" description="Disordered" evidence="1">
    <location>
        <begin position="221"/>
        <end position="282"/>
    </location>
</feature>